<evidence type="ECO:0000259" key="1">
    <source>
        <dbReference type="PROSITE" id="PS50011"/>
    </source>
</evidence>
<dbReference type="Proteomes" id="UP001397290">
    <property type="component" value="Unassembled WGS sequence"/>
</dbReference>
<dbReference type="PROSITE" id="PS50011">
    <property type="entry name" value="PROTEIN_KINASE_DOM"/>
    <property type="match status" value="1"/>
</dbReference>
<name>A0AAW0RG10_9HYPO</name>
<dbReference type="GO" id="GO:0005524">
    <property type="term" value="F:ATP binding"/>
    <property type="evidence" value="ECO:0007669"/>
    <property type="project" value="InterPro"/>
</dbReference>
<feature type="domain" description="Protein kinase" evidence="1">
    <location>
        <begin position="1"/>
        <end position="362"/>
    </location>
</feature>
<proteinExistence type="predicted"/>
<sequence length="362" mass="40678">MDSTPVEQPDFSAVASGLRLAAEHLARCPNIPALDAGAELMRRMDMMLEQQRLLSEQQGLLSEQQRLFSEQQRLLSAKIDSVIISNRNAAVRHENSIVVSGNMPLAPLYDLRTGEEIAECPGTLAQLEALAAPQVAELLRRVGEPVPRGHEERKRKLKQAFGDYHLGGDRLEPEEILRLTRQILQATASLHEAGFAHGDMSGANIVFTTSNMASLSRDDFFDVVGAPETANLLTADGSLPNPELPRQLIRKIEWDNWTDEMEEDIRLVDLGESFQFESAPSALAQPSALRAPETFFSGKFDHRVDLWRIYSMIFASYPFQYLGDDDILIAQMIGFVEKLPSEWEERWHQMSKAPGRRLPTRE</sequence>
<dbReference type="AlphaFoldDB" id="A0AAW0RG10"/>
<dbReference type="EMBL" id="JAAHCF010001194">
    <property type="protein sequence ID" value="KAK8141107.1"/>
    <property type="molecule type" value="Genomic_DNA"/>
</dbReference>
<evidence type="ECO:0000313" key="2">
    <source>
        <dbReference type="EMBL" id="KAK8141107.1"/>
    </source>
</evidence>
<accession>A0AAW0RG10</accession>
<dbReference type="GO" id="GO:0004672">
    <property type="term" value="F:protein kinase activity"/>
    <property type="evidence" value="ECO:0007669"/>
    <property type="project" value="InterPro"/>
</dbReference>
<reference evidence="2 3" key="1">
    <citation type="submission" date="2020-02" db="EMBL/GenBank/DDBJ databases">
        <title>Comparative genomics of the hypocrealean fungal genus Beauvera.</title>
        <authorList>
            <person name="Showalter D.N."/>
            <person name="Bushley K.E."/>
            <person name="Rehner S.A."/>
        </authorList>
    </citation>
    <scope>NUCLEOTIDE SEQUENCE [LARGE SCALE GENOMIC DNA]</scope>
    <source>
        <strain evidence="2 3">ARSEF4384</strain>
    </source>
</reference>
<comment type="caution">
    <text evidence="2">The sequence shown here is derived from an EMBL/GenBank/DDBJ whole genome shotgun (WGS) entry which is preliminary data.</text>
</comment>
<dbReference type="Gene3D" id="1.10.510.10">
    <property type="entry name" value="Transferase(Phosphotransferase) domain 1"/>
    <property type="match status" value="1"/>
</dbReference>
<organism evidence="2 3">
    <name type="scientific">Beauveria asiatica</name>
    <dbReference type="NCBI Taxonomy" id="1069075"/>
    <lineage>
        <taxon>Eukaryota</taxon>
        <taxon>Fungi</taxon>
        <taxon>Dikarya</taxon>
        <taxon>Ascomycota</taxon>
        <taxon>Pezizomycotina</taxon>
        <taxon>Sordariomycetes</taxon>
        <taxon>Hypocreomycetidae</taxon>
        <taxon>Hypocreales</taxon>
        <taxon>Cordycipitaceae</taxon>
        <taxon>Beauveria</taxon>
    </lineage>
</organism>
<dbReference type="InterPro" id="IPR000719">
    <property type="entry name" value="Prot_kinase_dom"/>
</dbReference>
<evidence type="ECO:0000313" key="3">
    <source>
        <dbReference type="Proteomes" id="UP001397290"/>
    </source>
</evidence>
<dbReference type="InterPro" id="IPR011009">
    <property type="entry name" value="Kinase-like_dom_sf"/>
</dbReference>
<protein>
    <recommendedName>
        <fullName evidence="1">Protein kinase domain-containing protein</fullName>
    </recommendedName>
</protein>
<dbReference type="SUPFAM" id="SSF56112">
    <property type="entry name" value="Protein kinase-like (PK-like)"/>
    <property type="match status" value="1"/>
</dbReference>
<keyword evidence="3" id="KW-1185">Reference proteome</keyword>
<gene>
    <name evidence="2" type="ORF">G3M48_000779</name>
</gene>